<dbReference type="RefSeq" id="WP_069645337.1">
    <property type="nucleotide sequence ID" value="NZ_MIJZ01000001.1"/>
</dbReference>
<reference evidence="12" key="1">
    <citation type="submission" date="2016-09" db="EMBL/GenBank/DDBJ databases">
        <authorList>
            <person name="Gulvik C.A."/>
        </authorList>
    </citation>
    <scope>NUCLEOTIDE SEQUENCE [LARGE SCALE GENOMIC DNA]</scope>
    <source>
        <strain evidence="12">DSM 23328</strain>
    </source>
</reference>
<dbReference type="GO" id="GO:1901264">
    <property type="term" value="P:carbohydrate derivative transport"/>
    <property type="evidence" value="ECO:0007669"/>
    <property type="project" value="TreeGrafter"/>
</dbReference>
<dbReference type="PANTHER" id="PTHR33989:SF11">
    <property type="entry name" value="LICHENAN PERMEASE IIC COMPONENT"/>
    <property type="match status" value="1"/>
</dbReference>
<evidence type="ECO:0000313" key="12">
    <source>
        <dbReference type="Proteomes" id="UP000094068"/>
    </source>
</evidence>
<feature type="transmembrane region" description="Helical" evidence="9">
    <location>
        <begin position="168"/>
        <end position="188"/>
    </location>
</feature>
<feature type="transmembrane region" description="Helical" evidence="9">
    <location>
        <begin position="98"/>
        <end position="115"/>
    </location>
</feature>
<proteinExistence type="predicted"/>
<gene>
    <name evidence="11" type="ORF">BCR21_04730</name>
</gene>
<protein>
    <recommendedName>
        <fullName evidence="8">Permease IIC component</fullName>
    </recommendedName>
</protein>
<organism evidence="11 12">
    <name type="scientific">Enterococcus ureasiticus</name>
    <dbReference type="NCBI Taxonomy" id="903984"/>
    <lineage>
        <taxon>Bacteria</taxon>
        <taxon>Bacillati</taxon>
        <taxon>Bacillota</taxon>
        <taxon>Bacilli</taxon>
        <taxon>Lactobacillales</taxon>
        <taxon>Enterococcaceae</taxon>
        <taxon>Enterococcus</taxon>
    </lineage>
</organism>
<evidence type="ECO:0000256" key="2">
    <source>
        <dbReference type="ARBA" id="ARBA00022448"/>
    </source>
</evidence>
<evidence type="ECO:0000313" key="11">
    <source>
        <dbReference type="EMBL" id="OEG14298.1"/>
    </source>
</evidence>
<dbReference type="PROSITE" id="PS51105">
    <property type="entry name" value="PTS_EIIC_TYPE_3"/>
    <property type="match status" value="1"/>
</dbReference>
<dbReference type="InterPro" id="IPR051088">
    <property type="entry name" value="PTS_Sugar-EIIC/EIIB"/>
</dbReference>
<dbReference type="Pfam" id="PF02378">
    <property type="entry name" value="PTS_EIIC"/>
    <property type="match status" value="1"/>
</dbReference>
<dbReference type="OrthoDB" id="1550290at2"/>
<feature type="transmembrane region" description="Helical" evidence="9">
    <location>
        <begin position="32"/>
        <end position="51"/>
    </location>
</feature>
<evidence type="ECO:0000256" key="3">
    <source>
        <dbReference type="ARBA" id="ARBA00022475"/>
    </source>
</evidence>
<comment type="function">
    <text evidence="8">The phosphoenolpyruvate-dependent sugar phosphotransferase system (PTS), a major carbohydrate active -transport system, catalyzes the phosphorylation of incoming sugar substrates concomitant with their translocation across the cell membrane.</text>
</comment>
<dbReference type="EMBL" id="MIJZ01000001">
    <property type="protein sequence ID" value="OEG14298.1"/>
    <property type="molecule type" value="Genomic_DNA"/>
</dbReference>
<keyword evidence="4 8" id="KW-0762">Sugar transport</keyword>
<name>A0A1E5GNK7_9ENTE</name>
<dbReference type="GO" id="GO:0009401">
    <property type="term" value="P:phosphoenolpyruvate-dependent sugar phosphotransferase system"/>
    <property type="evidence" value="ECO:0007669"/>
    <property type="project" value="InterPro"/>
</dbReference>
<dbReference type="GO" id="GO:0005886">
    <property type="term" value="C:plasma membrane"/>
    <property type="evidence" value="ECO:0007669"/>
    <property type="project" value="UniProtKB-SubCell"/>
</dbReference>
<evidence type="ECO:0000256" key="8">
    <source>
        <dbReference type="PIRNR" id="PIRNR006351"/>
    </source>
</evidence>
<comment type="caution">
    <text evidence="11">The sequence shown here is derived from an EMBL/GenBank/DDBJ whole genome shotgun (WGS) entry which is preliminary data.</text>
</comment>
<dbReference type="GO" id="GO:0008982">
    <property type="term" value="F:protein-N(PI)-phosphohistidine-sugar phosphotransferase activity"/>
    <property type="evidence" value="ECO:0007669"/>
    <property type="project" value="UniProtKB-UniRule"/>
</dbReference>
<keyword evidence="2 8" id="KW-0813">Transport</keyword>
<feature type="domain" description="PTS EIIC type-3" evidence="10">
    <location>
        <begin position="8"/>
        <end position="395"/>
    </location>
</feature>
<dbReference type="InterPro" id="IPR004501">
    <property type="entry name" value="PTS_EIIC_3"/>
</dbReference>
<sequence length="426" mass="45969">MDKFIDVFQDKVMPGVLKVSENRFLVGIRNGIAVTMPLTIIGSAFLIIANLPFSGWTEFLGSFGIKLGVPIGFTFGILGLVGCAGIAYYLSETYGIDPINSVVLAMSSFLMLQASKDWSIDIATLGASGLFTGIVTAIGTVLIINFFIKKNLIIRMPDGVPPAVSKSFASLLPGAAIIGLAWIIRVLLEFDVNSFVQWMFSPLATGLNTLPGMLLYTFMILLLWCAGIHGSNVMGSIGDPIFLALFAANTEAFSRGEPLPNIFVGGFYITFLCYGGTGSTLGLVINMLMSKSKSYKSLGKMALPSAIFCINEPIIFGFPIVMNPIMMIPFIITPLLLCIGTYILTVTNIIGRIAFNPPWTTPPLVNAYLATGGNIPAVIWGVASLLLSVAIYYPFFKICEKQELAKEETQVQKEMETEKIAVAEIG</sequence>
<feature type="transmembrane region" description="Helical" evidence="9">
    <location>
        <begin position="375"/>
        <end position="396"/>
    </location>
</feature>
<dbReference type="AlphaFoldDB" id="A0A1E5GNK7"/>
<evidence type="ECO:0000256" key="7">
    <source>
        <dbReference type="ARBA" id="ARBA00023136"/>
    </source>
</evidence>
<keyword evidence="12" id="KW-1185">Reference proteome</keyword>
<comment type="subcellular location">
    <subcellularLocation>
        <location evidence="1">Cell membrane</location>
        <topology evidence="1">Multi-pass membrane protein</topology>
    </subcellularLocation>
</comment>
<evidence type="ECO:0000256" key="9">
    <source>
        <dbReference type="SAM" id="Phobius"/>
    </source>
</evidence>
<dbReference type="PANTHER" id="PTHR33989">
    <property type="match status" value="1"/>
</dbReference>
<dbReference type="NCBIfam" id="TIGR00410">
    <property type="entry name" value="lacE"/>
    <property type="match status" value="1"/>
</dbReference>
<feature type="transmembrane region" description="Helical" evidence="9">
    <location>
        <begin position="262"/>
        <end position="289"/>
    </location>
</feature>
<accession>A0A1E5GNK7</accession>
<dbReference type="Proteomes" id="UP000094068">
    <property type="component" value="Unassembled WGS sequence"/>
</dbReference>
<evidence type="ECO:0000256" key="1">
    <source>
        <dbReference type="ARBA" id="ARBA00004651"/>
    </source>
</evidence>
<evidence type="ECO:0000256" key="6">
    <source>
        <dbReference type="ARBA" id="ARBA00022989"/>
    </source>
</evidence>
<evidence type="ECO:0000256" key="4">
    <source>
        <dbReference type="ARBA" id="ARBA00022597"/>
    </source>
</evidence>
<dbReference type="InterPro" id="IPR003352">
    <property type="entry name" value="PTS_EIIC"/>
</dbReference>
<keyword evidence="5 9" id="KW-0812">Transmembrane</keyword>
<evidence type="ECO:0000256" key="5">
    <source>
        <dbReference type="ARBA" id="ARBA00022692"/>
    </source>
</evidence>
<dbReference type="PIRSF" id="PIRSF006351">
    <property type="entry name" value="PTS_EIIC-Cellobiose"/>
    <property type="match status" value="1"/>
</dbReference>
<dbReference type="STRING" id="903984.BCR21_04730"/>
<feature type="transmembrane region" description="Helical" evidence="9">
    <location>
        <begin position="301"/>
        <end position="322"/>
    </location>
</feature>
<feature type="transmembrane region" description="Helical" evidence="9">
    <location>
        <begin position="127"/>
        <end position="148"/>
    </location>
</feature>
<feature type="transmembrane region" description="Helical" evidence="9">
    <location>
        <begin position="71"/>
        <end position="91"/>
    </location>
</feature>
<evidence type="ECO:0000259" key="10">
    <source>
        <dbReference type="PROSITE" id="PS51105"/>
    </source>
</evidence>
<keyword evidence="6 9" id="KW-1133">Transmembrane helix</keyword>
<keyword evidence="3 8" id="KW-1003">Cell membrane</keyword>
<feature type="transmembrane region" description="Helical" evidence="9">
    <location>
        <begin position="334"/>
        <end position="355"/>
    </location>
</feature>
<keyword evidence="7 8" id="KW-0472">Membrane</keyword>
<dbReference type="InterPro" id="IPR004796">
    <property type="entry name" value="PTS_IIC_cello"/>
</dbReference>
<feature type="transmembrane region" description="Helical" evidence="9">
    <location>
        <begin position="208"/>
        <end position="226"/>
    </location>
</feature>